<evidence type="ECO:0000256" key="1">
    <source>
        <dbReference type="SAM" id="Phobius"/>
    </source>
</evidence>
<sequence length="184" mass="20895">MKIQFDSKLNGLFYKGSFLFAILIWSLNLLESYSQNCDFKLSLFIHLFGACVLLFMWMISRVSQKIEVTLIVSTIVMIAEFNWVIFNLSNVFDVRVLCIFAIVIQIIVGIIGCFMGKRAKTFKKDDQISNAAIPIGSSAFAGSAYLLSKIIMPYDTKNIFIIISVIIISLIYEYIFIRTIALNV</sequence>
<feature type="transmembrane region" description="Helical" evidence="1">
    <location>
        <begin position="159"/>
        <end position="177"/>
    </location>
</feature>
<gene>
    <name evidence="2" type="ORF">CPT75_05650</name>
</gene>
<name>A0A317FZG2_BUTFI</name>
<comment type="caution">
    <text evidence="2">The sequence shown here is derived from an EMBL/GenBank/DDBJ whole genome shotgun (WGS) entry which is preliminary data.</text>
</comment>
<accession>A0A317FZG2</accession>
<keyword evidence="1" id="KW-0812">Transmembrane</keyword>
<organism evidence="2 3">
    <name type="scientific">Butyrivibrio fibrisolvens</name>
    <dbReference type="NCBI Taxonomy" id="831"/>
    <lineage>
        <taxon>Bacteria</taxon>
        <taxon>Bacillati</taxon>
        <taxon>Bacillota</taxon>
        <taxon>Clostridia</taxon>
        <taxon>Lachnospirales</taxon>
        <taxon>Lachnospiraceae</taxon>
        <taxon>Butyrivibrio</taxon>
    </lineage>
</organism>
<dbReference type="EMBL" id="NXNG01000001">
    <property type="protein sequence ID" value="PWT26647.1"/>
    <property type="molecule type" value="Genomic_DNA"/>
</dbReference>
<protein>
    <submittedName>
        <fullName evidence="2">Uncharacterized protein</fullName>
    </submittedName>
</protein>
<evidence type="ECO:0000313" key="3">
    <source>
        <dbReference type="Proteomes" id="UP000245488"/>
    </source>
</evidence>
<feature type="transmembrane region" description="Helical" evidence="1">
    <location>
        <begin position="12"/>
        <end position="29"/>
    </location>
</feature>
<keyword evidence="3" id="KW-1185">Reference proteome</keyword>
<evidence type="ECO:0000313" key="2">
    <source>
        <dbReference type="EMBL" id="PWT26647.1"/>
    </source>
</evidence>
<feature type="transmembrane region" description="Helical" evidence="1">
    <location>
        <begin position="66"/>
        <end position="88"/>
    </location>
</feature>
<keyword evidence="1" id="KW-0472">Membrane</keyword>
<dbReference type="Proteomes" id="UP000245488">
    <property type="component" value="Chromosome"/>
</dbReference>
<proteinExistence type="predicted"/>
<reference evidence="2 3" key="1">
    <citation type="submission" date="2017-09" db="EMBL/GenBank/DDBJ databases">
        <title>High-quality draft genome sequence of Butyrivibrio fibrisolvens INBov1, isolated from cow rumen.</title>
        <authorList>
            <person name="Rodriguez Hernaez J."/>
            <person name="Rivarola M."/>
            <person name="Paniego N."/>
            <person name="Cravero S."/>
            <person name="Ceron Cucchi M."/>
            <person name="Martinez M.C."/>
        </authorList>
    </citation>
    <scope>NUCLEOTIDE SEQUENCE [LARGE SCALE GENOMIC DNA]</scope>
    <source>
        <strain evidence="2 3">INBov1</strain>
    </source>
</reference>
<feature type="transmembrane region" description="Helical" evidence="1">
    <location>
        <begin position="94"/>
        <end position="116"/>
    </location>
</feature>
<dbReference type="AlphaFoldDB" id="A0A317FZG2"/>
<keyword evidence="1" id="KW-1133">Transmembrane helix</keyword>
<feature type="transmembrane region" description="Helical" evidence="1">
    <location>
        <begin position="41"/>
        <end position="59"/>
    </location>
</feature>